<dbReference type="PANTHER" id="PTHR43008:SF10">
    <property type="entry name" value="CHAIN DEHYDROGENASE_OXIDOREDUCTASE, PUTATIVE (AFU_ORTHOLOGUE AFUA_2G15740)-RELATED"/>
    <property type="match status" value="1"/>
</dbReference>
<comment type="similarity">
    <text evidence="1">Belongs to the short-chain dehydrogenases/reductases (SDR) family.</text>
</comment>
<accession>A0AAQ3MCV8</accession>
<sequence>MLPAGRTALRASRLAIPPLRSNGCRWLSTSSKLYTSHSLPKYRAAIQSRTPDPKTIDAPRRFREFELDGRVFIVTGAAGGLGLALAEALVEAGGYVYCLDRAIEPPATFFETQDQLAHHYKGSLQYRRVDVSDAKALDSLIGGIAAEHNRMDGLVAAAGIQYICKALEYPPDKITEMMNINYKGVYLSAVSCARQMIKYDTAGSIVLIGSMSGLIANKQLFSSVYNSSKAAVIQLGRSLAMEWKEIVHGRPIRVNVLCPGNTMTPMVRKNIEDEPHLKQLWERENMLGRLAEPHEFRGATLFMLSDASSFMTGAHLVIDGGYTAW</sequence>
<keyword evidence="2" id="KW-0521">NADP</keyword>
<evidence type="ECO:0000256" key="3">
    <source>
        <dbReference type="ARBA" id="ARBA00023002"/>
    </source>
</evidence>
<reference evidence="4 5" key="1">
    <citation type="submission" date="2023-11" db="EMBL/GenBank/DDBJ databases">
        <title>An acidophilic fungus is an integral part of prey digestion in a carnivorous sundew plant.</title>
        <authorList>
            <person name="Tsai I.J."/>
        </authorList>
    </citation>
    <scope>NUCLEOTIDE SEQUENCE [LARGE SCALE GENOMIC DNA]</scope>
    <source>
        <strain evidence="4">169a</strain>
    </source>
</reference>
<evidence type="ECO:0000313" key="5">
    <source>
        <dbReference type="Proteomes" id="UP001303373"/>
    </source>
</evidence>
<evidence type="ECO:0000256" key="2">
    <source>
        <dbReference type="ARBA" id="ARBA00022857"/>
    </source>
</evidence>
<dbReference type="AlphaFoldDB" id="A0AAQ3MCV8"/>
<evidence type="ECO:0000313" key="4">
    <source>
        <dbReference type="EMBL" id="WPH02897.1"/>
    </source>
</evidence>
<organism evidence="4 5">
    <name type="scientific">Acrodontium crateriforme</name>
    <dbReference type="NCBI Taxonomy" id="150365"/>
    <lineage>
        <taxon>Eukaryota</taxon>
        <taxon>Fungi</taxon>
        <taxon>Dikarya</taxon>
        <taxon>Ascomycota</taxon>
        <taxon>Pezizomycotina</taxon>
        <taxon>Dothideomycetes</taxon>
        <taxon>Dothideomycetidae</taxon>
        <taxon>Mycosphaerellales</taxon>
        <taxon>Teratosphaeriaceae</taxon>
        <taxon>Acrodontium</taxon>
    </lineage>
</organism>
<dbReference type="PRINTS" id="PR00081">
    <property type="entry name" value="GDHRDH"/>
</dbReference>
<dbReference type="EMBL" id="CP138588">
    <property type="protein sequence ID" value="WPH02897.1"/>
    <property type="molecule type" value="Genomic_DNA"/>
</dbReference>
<dbReference type="SUPFAM" id="SSF51735">
    <property type="entry name" value="NAD(P)-binding Rossmann-fold domains"/>
    <property type="match status" value="1"/>
</dbReference>
<dbReference type="InterPro" id="IPR020904">
    <property type="entry name" value="Sc_DH/Rdtase_CS"/>
</dbReference>
<dbReference type="PANTHER" id="PTHR43008">
    <property type="entry name" value="BENZIL REDUCTASE"/>
    <property type="match status" value="1"/>
</dbReference>
<dbReference type="PRINTS" id="PR00080">
    <property type="entry name" value="SDRFAMILY"/>
</dbReference>
<protein>
    <submittedName>
        <fullName evidence="4">Uncharacterized protein</fullName>
    </submittedName>
</protein>
<keyword evidence="5" id="KW-1185">Reference proteome</keyword>
<dbReference type="Proteomes" id="UP001303373">
    <property type="component" value="Chromosome 9"/>
</dbReference>
<dbReference type="InterPro" id="IPR036291">
    <property type="entry name" value="NAD(P)-bd_dom_sf"/>
</dbReference>
<proteinExistence type="inferred from homology"/>
<evidence type="ECO:0000256" key="1">
    <source>
        <dbReference type="ARBA" id="ARBA00006484"/>
    </source>
</evidence>
<dbReference type="InterPro" id="IPR002347">
    <property type="entry name" value="SDR_fam"/>
</dbReference>
<keyword evidence="3" id="KW-0560">Oxidoreductase</keyword>
<dbReference type="GO" id="GO:0016616">
    <property type="term" value="F:oxidoreductase activity, acting on the CH-OH group of donors, NAD or NADP as acceptor"/>
    <property type="evidence" value="ECO:0007669"/>
    <property type="project" value="UniProtKB-ARBA"/>
</dbReference>
<dbReference type="GO" id="GO:0050664">
    <property type="term" value="F:oxidoreductase activity, acting on NAD(P)H, oxygen as acceptor"/>
    <property type="evidence" value="ECO:0007669"/>
    <property type="project" value="TreeGrafter"/>
</dbReference>
<dbReference type="PROSITE" id="PS00061">
    <property type="entry name" value="ADH_SHORT"/>
    <property type="match status" value="1"/>
</dbReference>
<gene>
    <name evidence="4" type="ORF">R9X50_00576500</name>
</gene>
<name>A0AAQ3MCV8_9PEZI</name>
<dbReference type="FunFam" id="3.40.50.720:FF:000245">
    <property type="entry name" value="Short chain dehydrogenase, putative"/>
    <property type="match status" value="1"/>
</dbReference>
<dbReference type="Gene3D" id="3.40.50.720">
    <property type="entry name" value="NAD(P)-binding Rossmann-like Domain"/>
    <property type="match status" value="1"/>
</dbReference>
<dbReference type="Pfam" id="PF13561">
    <property type="entry name" value="adh_short_C2"/>
    <property type="match status" value="1"/>
</dbReference>